<dbReference type="EMBL" id="CP029550">
    <property type="protein sequence ID" value="AWN43379.1"/>
    <property type="molecule type" value="Genomic_DNA"/>
</dbReference>
<accession>A0A2U8WBF4</accession>
<organism evidence="2 3">
    <name type="scientific">Methylobacterium durans</name>
    <dbReference type="NCBI Taxonomy" id="2202825"/>
    <lineage>
        <taxon>Bacteria</taxon>
        <taxon>Pseudomonadati</taxon>
        <taxon>Pseudomonadota</taxon>
        <taxon>Alphaproteobacteria</taxon>
        <taxon>Hyphomicrobiales</taxon>
        <taxon>Methylobacteriaceae</taxon>
        <taxon>Methylobacterium</taxon>
    </lineage>
</organism>
<dbReference type="GO" id="GO:0003677">
    <property type="term" value="F:DNA binding"/>
    <property type="evidence" value="ECO:0007669"/>
    <property type="project" value="UniProtKB-KW"/>
</dbReference>
<protein>
    <recommendedName>
        <fullName evidence="4">Integrase</fullName>
    </recommendedName>
</protein>
<gene>
    <name evidence="2" type="ORF">DK389_26295</name>
</gene>
<dbReference type="KEGG" id="mets:DK389_26295"/>
<dbReference type="InterPro" id="IPR010998">
    <property type="entry name" value="Integrase_recombinase_N"/>
</dbReference>
<dbReference type="SUPFAM" id="SSF56349">
    <property type="entry name" value="DNA breaking-rejoining enzymes"/>
    <property type="match status" value="1"/>
</dbReference>
<dbReference type="InterPro" id="IPR011010">
    <property type="entry name" value="DNA_brk_join_enz"/>
</dbReference>
<proteinExistence type="predicted"/>
<keyword evidence="1" id="KW-0238">DNA-binding</keyword>
<name>A0A2U8WBF4_9HYPH</name>
<dbReference type="AlphaFoldDB" id="A0A2U8WBF4"/>
<dbReference type="OrthoDB" id="6388170at2"/>
<sequence length="111" mass="12680">MGLRMLDDLTVGDILIRYRDEVTPTKRGAFRETMAIRVLLRHALSKVPLSALTVARVAAHRDARLKTIKPASINRELAIYQHAFEVARRTWGIPIHENPFSLVRKPNTGRR</sequence>
<keyword evidence="3" id="KW-1185">Reference proteome</keyword>
<evidence type="ECO:0000313" key="3">
    <source>
        <dbReference type="Proteomes" id="UP000245926"/>
    </source>
</evidence>
<dbReference type="Proteomes" id="UP000245926">
    <property type="component" value="Chromosome"/>
</dbReference>
<reference evidence="3" key="1">
    <citation type="submission" date="2018-05" db="EMBL/GenBank/DDBJ databases">
        <title>Complete Genome Sequence of Methylobacterium sp. 17SD2-17.</title>
        <authorList>
            <person name="Srinivasan S."/>
        </authorList>
    </citation>
    <scope>NUCLEOTIDE SEQUENCE [LARGE SCALE GENOMIC DNA]</scope>
    <source>
        <strain evidence="3">17SD2-17</strain>
    </source>
</reference>
<evidence type="ECO:0000313" key="2">
    <source>
        <dbReference type="EMBL" id="AWN43379.1"/>
    </source>
</evidence>
<evidence type="ECO:0008006" key="4">
    <source>
        <dbReference type="Google" id="ProtNLM"/>
    </source>
</evidence>
<evidence type="ECO:0000256" key="1">
    <source>
        <dbReference type="ARBA" id="ARBA00023125"/>
    </source>
</evidence>
<dbReference type="Gene3D" id="1.10.150.130">
    <property type="match status" value="1"/>
</dbReference>